<evidence type="ECO:0000256" key="1">
    <source>
        <dbReference type="ARBA" id="ARBA00022475"/>
    </source>
</evidence>
<keyword evidence="7" id="KW-1185">Reference proteome</keyword>
<evidence type="ECO:0000313" key="7">
    <source>
        <dbReference type="Proteomes" id="UP001484239"/>
    </source>
</evidence>
<evidence type="ECO:0000313" key="6">
    <source>
        <dbReference type="EMBL" id="MEK9501148.1"/>
    </source>
</evidence>
<evidence type="ECO:0000256" key="5">
    <source>
        <dbReference type="SAM" id="Phobius"/>
    </source>
</evidence>
<organism evidence="6 7">
    <name type="scientific">Gaopeijia maritima</name>
    <dbReference type="NCBI Taxonomy" id="3119007"/>
    <lineage>
        <taxon>Bacteria</taxon>
        <taxon>Pseudomonadati</taxon>
        <taxon>Gemmatimonadota</taxon>
        <taxon>Longimicrobiia</taxon>
        <taxon>Gaopeijiales</taxon>
        <taxon>Gaopeijiaceae</taxon>
        <taxon>Gaopeijia</taxon>
    </lineage>
</organism>
<feature type="transmembrane region" description="Helical" evidence="5">
    <location>
        <begin position="100"/>
        <end position="120"/>
    </location>
</feature>
<feature type="transmembrane region" description="Helical" evidence="5">
    <location>
        <begin position="53"/>
        <end position="79"/>
    </location>
</feature>
<dbReference type="Pfam" id="PF03699">
    <property type="entry name" value="UPF0182"/>
    <property type="match status" value="1"/>
</dbReference>
<keyword evidence="1" id="KW-1003">Cell membrane</keyword>
<proteinExistence type="predicted"/>
<accession>A0ABU9E8S7</accession>
<dbReference type="PANTHER" id="PTHR39344:SF1">
    <property type="entry name" value="UPF0182 PROTEIN SLL1060"/>
    <property type="match status" value="1"/>
</dbReference>
<feature type="transmembrane region" description="Helical" evidence="5">
    <location>
        <begin position="279"/>
        <end position="297"/>
    </location>
</feature>
<dbReference type="EMBL" id="JBBHLI010000004">
    <property type="protein sequence ID" value="MEK9501148.1"/>
    <property type="molecule type" value="Genomic_DNA"/>
</dbReference>
<sequence length="911" mass="98357">MSIRSNLRGGRLVIAVAAALLTLLVASRALTTLYVEALWFAEVGYGGLFWKQWAWVWGVRAGAALVVTAALYFNLRIVGRTLGSLQIRRRFGNLEIAERLPAHYVTATTLGLSALLGLWFGASITESVARGALFWTAAPAWGTTDPVLGYDLGFYAFALPVLRSAVTFAMVVAFLVFTVCTAGYATTGVLRMGEGSVVMSEGARRHLGVIMAVVLALLASRFALGRPLLLLTGSSDVQGVVGFTDVMARLPGLRIQALLTLGGAIGVAVGAWKNRLLPAVAGIAAVVLSMVVVGQLYPSFVQRFQVVPNELDREAPYIQHNLDFTRLGFGLDDMERERFEAQAGGAVDWAGAMEQFAGLPIWTRATLLTTFRELEARFRYYDFAGVVMDRYPGPSGTNAPVAVSVREVDPTQVEDPNWQNLHLRERYIVGNGVVAVDATARTAEGRPRTWLAGLPPERAADAPDAIALERSEVYVGTRVQPYALITPTDSAFRSLDGGLGVAGVDFPRGIEVGGVFRRATLAWYLREANLLFAAGVGPDSRLVLRRGVVERASRIAPFLLFPEEPYPVLHEGRVVWLLEAMTATRFFPLAKPYDSPQVSYVRNSVKITVDAVTGEIDFYAVPVDDPLLDAYAAAFPGLLKPLAEMPAGLRAHLRYARSLMSIQGQVLLDYHQEDPAAFFGRQDIWATPQELAESPTAVPYRPEYGILRLPGDTEAGYRVTTSFVPAGRQNLTALMAGELRDDGAPRLRLFDVPVENQVAGPRQVEALVEQDPEISQQFSLWRTGGSRVWTGHLHVVPVGDRVVYMEPVFLAAEEDAIPELRRFVVSDGQSVVMEETLAGAVAALGGSGSSVGPTPADSVAAGQVGAPSGALPASALELLDLAEERLRQGDWAGFGEALQRLRELLGDSGSG</sequence>
<gene>
    <name evidence="6" type="ORF">WI372_09175</name>
</gene>
<evidence type="ECO:0000256" key="4">
    <source>
        <dbReference type="ARBA" id="ARBA00023136"/>
    </source>
</evidence>
<dbReference type="InterPro" id="IPR005372">
    <property type="entry name" value="UPF0182"/>
</dbReference>
<evidence type="ECO:0000256" key="2">
    <source>
        <dbReference type="ARBA" id="ARBA00022692"/>
    </source>
</evidence>
<keyword evidence="3 5" id="KW-1133">Transmembrane helix</keyword>
<name>A0ABU9E8S7_9BACT</name>
<dbReference type="Proteomes" id="UP001484239">
    <property type="component" value="Unassembled WGS sequence"/>
</dbReference>
<protein>
    <submittedName>
        <fullName evidence="6">UPF0182 family protein</fullName>
    </submittedName>
</protein>
<dbReference type="PANTHER" id="PTHR39344">
    <property type="entry name" value="UPF0182 PROTEIN SLL1060"/>
    <property type="match status" value="1"/>
</dbReference>
<feature type="transmembrane region" description="Helical" evidence="5">
    <location>
        <begin position="206"/>
        <end position="224"/>
    </location>
</feature>
<feature type="transmembrane region" description="Helical" evidence="5">
    <location>
        <begin position="165"/>
        <end position="185"/>
    </location>
</feature>
<comment type="caution">
    <text evidence="6">The sequence shown here is derived from an EMBL/GenBank/DDBJ whole genome shotgun (WGS) entry which is preliminary data.</text>
</comment>
<keyword evidence="2 5" id="KW-0812">Transmembrane</keyword>
<dbReference type="RefSeq" id="WP_405277235.1">
    <property type="nucleotide sequence ID" value="NZ_CP144380.1"/>
</dbReference>
<feature type="transmembrane region" description="Helical" evidence="5">
    <location>
        <begin position="253"/>
        <end position="272"/>
    </location>
</feature>
<reference evidence="6 7" key="1">
    <citation type="submission" date="2024-02" db="EMBL/GenBank/DDBJ databases">
        <title>A novel Gemmatimonadota bacterium.</title>
        <authorList>
            <person name="Du Z.-J."/>
            <person name="Ye Y.-Q."/>
        </authorList>
    </citation>
    <scope>NUCLEOTIDE SEQUENCE [LARGE SCALE GENOMIC DNA]</scope>
    <source>
        <strain evidence="6 7">DH-20</strain>
    </source>
</reference>
<keyword evidence="4 5" id="KW-0472">Membrane</keyword>
<evidence type="ECO:0000256" key="3">
    <source>
        <dbReference type="ARBA" id="ARBA00022989"/>
    </source>
</evidence>